<dbReference type="EMBL" id="JAUUTY010000006">
    <property type="protein sequence ID" value="KAK1617260.1"/>
    <property type="molecule type" value="Genomic_DNA"/>
</dbReference>
<comment type="caution">
    <text evidence="3">The sequence shown here is derived from an EMBL/GenBank/DDBJ whole genome shotgun (WGS) entry which is preliminary data.</text>
</comment>
<protein>
    <recommendedName>
        <fullName evidence="5">DUF295 domain-containing protein</fullName>
    </recommendedName>
</protein>
<reference evidence="3" key="1">
    <citation type="submission" date="2023-07" db="EMBL/GenBank/DDBJ databases">
        <title>A chromosome-level genome assembly of Lolium multiflorum.</title>
        <authorList>
            <person name="Chen Y."/>
            <person name="Copetti D."/>
            <person name="Kolliker R."/>
            <person name="Studer B."/>
        </authorList>
    </citation>
    <scope>NUCLEOTIDE SEQUENCE</scope>
    <source>
        <strain evidence="3">02402/16</strain>
        <tissue evidence="3">Leaf</tissue>
    </source>
</reference>
<accession>A0AAD8RAI4</accession>
<evidence type="ECO:0000313" key="3">
    <source>
        <dbReference type="EMBL" id="KAK1617260.1"/>
    </source>
</evidence>
<dbReference type="InterPro" id="IPR005174">
    <property type="entry name" value="KIB1-4_b-propeller"/>
</dbReference>
<gene>
    <name evidence="3" type="ORF">QYE76_022777</name>
</gene>
<evidence type="ECO:0000313" key="4">
    <source>
        <dbReference type="Proteomes" id="UP001231189"/>
    </source>
</evidence>
<sequence length="438" mass="48897">MKSVVGVGVGVGVGVVAAEVAAPPDWSCLPDDMLLIVMQILDIRDLLSAGAVCSSWRPAYLAIRSIRLPITNASPCILYSRESDDSNTATIYSPSSKMTFKVRLPDPPFRCRHVVGSGHGWIVTADEMSNLQALNPLTGAQVDLPPVTGLYHVESFLDQLGRIMYNHHYDAPGDPDPLVYHPEELRLFLYHRVVMSCSPSAGRQCVVLLIHRPTGQLSFARIGDQRWTRIIGEGDVFDELELHLMDAVYNENDCLFYVVSRYGCIFTLDLNGPLPVARKIFQEVAIDDCTKYIVITPMGSIFQVWRFSQCRLATNPGTYVPNIWDDEDDEFDDKEWITTTMELYKVDIDEQKLVKSTCLEGYALFMGFSSPILVPTQDFLAFGRDCAYFTDDTLESICIHKFGRRDIGRPEVLPSAGILQGRPETGATLRGHTARYGV</sequence>
<dbReference type="Gene3D" id="1.20.1280.50">
    <property type="match status" value="1"/>
</dbReference>
<dbReference type="PANTHER" id="PTHR44586:SF23">
    <property type="entry name" value="F-BOX DOMAIN-CONTAINING PROTEIN"/>
    <property type="match status" value="1"/>
</dbReference>
<dbReference type="InterPro" id="IPR036047">
    <property type="entry name" value="F-box-like_dom_sf"/>
</dbReference>
<name>A0AAD8RAI4_LOLMU</name>
<dbReference type="AlphaFoldDB" id="A0AAD8RAI4"/>
<dbReference type="Pfam" id="PF03478">
    <property type="entry name" value="Beta-prop_KIB1-4"/>
    <property type="match status" value="1"/>
</dbReference>
<dbReference type="Pfam" id="PF12937">
    <property type="entry name" value="F-box-like"/>
    <property type="match status" value="1"/>
</dbReference>
<dbReference type="SUPFAM" id="SSF81383">
    <property type="entry name" value="F-box domain"/>
    <property type="match status" value="1"/>
</dbReference>
<keyword evidence="4" id="KW-1185">Reference proteome</keyword>
<feature type="domain" description="F-box" evidence="2">
    <location>
        <begin position="26"/>
        <end position="57"/>
    </location>
</feature>
<evidence type="ECO:0000259" key="1">
    <source>
        <dbReference type="Pfam" id="PF03478"/>
    </source>
</evidence>
<proteinExistence type="predicted"/>
<feature type="domain" description="KIB1-4 beta-propeller" evidence="1">
    <location>
        <begin position="92"/>
        <end position="399"/>
    </location>
</feature>
<evidence type="ECO:0000259" key="2">
    <source>
        <dbReference type="Pfam" id="PF12937"/>
    </source>
</evidence>
<dbReference type="PANTHER" id="PTHR44586">
    <property type="entry name" value="F-BOX DOMAIN CONTAINING PROTEIN, EXPRESSED"/>
    <property type="match status" value="1"/>
</dbReference>
<organism evidence="3 4">
    <name type="scientific">Lolium multiflorum</name>
    <name type="common">Italian ryegrass</name>
    <name type="synonym">Lolium perenne subsp. multiflorum</name>
    <dbReference type="NCBI Taxonomy" id="4521"/>
    <lineage>
        <taxon>Eukaryota</taxon>
        <taxon>Viridiplantae</taxon>
        <taxon>Streptophyta</taxon>
        <taxon>Embryophyta</taxon>
        <taxon>Tracheophyta</taxon>
        <taxon>Spermatophyta</taxon>
        <taxon>Magnoliopsida</taxon>
        <taxon>Liliopsida</taxon>
        <taxon>Poales</taxon>
        <taxon>Poaceae</taxon>
        <taxon>BOP clade</taxon>
        <taxon>Pooideae</taxon>
        <taxon>Poodae</taxon>
        <taxon>Poeae</taxon>
        <taxon>Poeae Chloroplast Group 2 (Poeae type)</taxon>
        <taxon>Loliodinae</taxon>
        <taxon>Loliinae</taxon>
        <taxon>Lolium</taxon>
    </lineage>
</organism>
<dbReference type="Proteomes" id="UP001231189">
    <property type="component" value="Unassembled WGS sequence"/>
</dbReference>
<dbReference type="InterPro" id="IPR001810">
    <property type="entry name" value="F-box_dom"/>
</dbReference>
<evidence type="ECO:0008006" key="5">
    <source>
        <dbReference type="Google" id="ProtNLM"/>
    </source>
</evidence>